<reference evidence="2" key="1">
    <citation type="submission" date="2020-08" db="EMBL/GenBank/DDBJ databases">
        <title>Novel species isolated from subtropical streams in China.</title>
        <authorList>
            <person name="Lu H."/>
        </authorList>
    </citation>
    <scope>NUCLEOTIDE SEQUENCE</scope>
    <source>
        <strain evidence="2">KACC 12607</strain>
    </source>
</reference>
<evidence type="ECO:0000313" key="2">
    <source>
        <dbReference type="EMBL" id="MBC3861176.1"/>
    </source>
</evidence>
<gene>
    <name evidence="2" type="ORF">H8K32_03610</name>
</gene>
<dbReference type="RefSeq" id="WP_186911112.1">
    <property type="nucleotide sequence ID" value="NZ_JACOFV010000002.1"/>
</dbReference>
<comment type="caution">
    <text evidence="2">The sequence shown here is derived from an EMBL/GenBank/DDBJ whole genome shotgun (WGS) entry which is preliminary data.</text>
</comment>
<keyword evidence="1" id="KW-0472">Membrane</keyword>
<evidence type="ECO:0000256" key="1">
    <source>
        <dbReference type="SAM" id="Phobius"/>
    </source>
</evidence>
<accession>A0A923KP09</accession>
<sequence length="52" mass="6053">MRLSQLKYHDDRSMLSARERFENAQKLKTLKVYLLVEVIAVVLIAYLATNLS</sequence>
<dbReference type="AlphaFoldDB" id="A0A923KP09"/>
<keyword evidence="1" id="KW-0812">Transmembrane</keyword>
<dbReference type="Proteomes" id="UP000634011">
    <property type="component" value="Unassembled WGS sequence"/>
</dbReference>
<protein>
    <submittedName>
        <fullName evidence="2">Uncharacterized protein</fullName>
    </submittedName>
</protein>
<feature type="transmembrane region" description="Helical" evidence="1">
    <location>
        <begin position="30"/>
        <end position="49"/>
    </location>
</feature>
<proteinExistence type="predicted"/>
<keyword evidence="1" id="KW-1133">Transmembrane helix</keyword>
<keyword evidence="3" id="KW-1185">Reference proteome</keyword>
<evidence type="ECO:0000313" key="3">
    <source>
        <dbReference type="Proteomes" id="UP000634011"/>
    </source>
</evidence>
<name>A0A923KP09_9BURK</name>
<organism evidence="2 3">
    <name type="scientific">Undibacterium jejuense</name>
    <dbReference type="NCBI Taxonomy" id="1344949"/>
    <lineage>
        <taxon>Bacteria</taxon>
        <taxon>Pseudomonadati</taxon>
        <taxon>Pseudomonadota</taxon>
        <taxon>Betaproteobacteria</taxon>
        <taxon>Burkholderiales</taxon>
        <taxon>Oxalobacteraceae</taxon>
        <taxon>Undibacterium</taxon>
    </lineage>
</organism>
<dbReference type="EMBL" id="JACOFV010000002">
    <property type="protein sequence ID" value="MBC3861176.1"/>
    <property type="molecule type" value="Genomic_DNA"/>
</dbReference>